<evidence type="ECO:0000256" key="3">
    <source>
        <dbReference type="ARBA" id="ARBA00022723"/>
    </source>
</evidence>
<dbReference type="EMBL" id="WMBA01000001">
    <property type="protein sequence ID" value="MTD52625.1"/>
    <property type="molecule type" value="Genomic_DNA"/>
</dbReference>
<name>A0A6N7YI92_9PSEU</name>
<dbReference type="InterPro" id="IPR029068">
    <property type="entry name" value="Glyas_Bleomycin-R_OHBP_Dase"/>
</dbReference>
<evidence type="ECO:0000256" key="4">
    <source>
        <dbReference type="ARBA" id="ARBA00022797"/>
    </source>
</evidence>
<evidence type="ECO:0000256" key="9">
    <source>
        <dbReference type="SAM" id="MobiDB-lite"/>
    </source>
</evidence>
<gene>
    <name evidence="11" type="ORF">GKO32_01305</name>
</gene>
<dbReference type="PANTHER" id="PTHR36113:SF3">
    <property type="entry name" value="SLL5075 PROTEIN"/>
    <property type="match status" value="1"/>
</dbReference>
<dbReference type="PROSITE" id="PS00082">
    <property type="entry name" value="EXTRADIOL_DIOXYGENAS"/>
    <property type="match status" value="1"/>
</dbReference>
<dbReference type="InterPro" id="IPR051332">
    <property type="entry name" value="Fosfomycin_Res_Enzymes"/>
</dbReference>
<comment type="caution">
    <text evidence="11">The sequence shown here is derived from an EMBL/GenBank/DDBJ whole genome shotgun (WGS) entry which is preliminary data.</text>
</comment>
<keyword evidence="7 8" id="KW-0408">Iron</keyword>
<comment type="cofactor">
    <cofactor evidence="1 8">
        <name>Fe(2+)</name>
        <dbReference type="ChEBI" id="CHEBI:29033"/>
    </cofactor>
</comment>
<keyword evidence="3" id="KW-0479">Metal-binding</keyword>
<dbReference type="PROSITE" id="PS51819">
    <property type="entry name" value="VOC"/>
    <property type="match status" value="2"/>
</dbReference>
<sequence>MENITMSRRTVSQLAYVELATPDLQKSRDFFVNVLGLTEIAQTGDGIFLRAWGDFLPYSLQLVEGPVPEARRIGWRADSAEDLEHVVEVLKADGREGEWTGENIGRGRAYQFRSPGGHGHEIFWDIKQLAVPEELRSTYPNRRQKFSPVGVAARTIDHVTFGTDDVLRDVLWFRDKLNFRYMEYTALDESPETVFFGMVSSTEQAHNLGIMQNATDVRGAVHHVAYWVDQEIDVYRAADVLIEAGFPVEFGPGKHGMGENTFLYVREPSGFRIELFSGGYRNYMPDWEPVGWTPSRGSLDAFRNRSVPDSINELFPGGRAGAIDHNGTAEQSPFAIPGIS</sequence>
<accession>A0A6N7YI92</accession>
<keyword evidence="4 8" id="KW-0058">Aromatic hydrocarbons catabolism</keyword>
<comment type="similarity">
    <text evidence="2 8">Belongs to the extradiol ring-cleavage dioxygenase family.</text>
</comment>
<evidence type="ECO:0000313" key="12">
    <source>
        <dbReference type="Proteomes" id="UP000440096"/>
    </source>
</evidence>
<evidence type="ECO:0000256" key="6">
    <source>
        <dbReference type="ARBA" id="ARBA00023002"/>
    </source>
</evidence>
<evidence type="ECO:0000259" key="10">
    <source>
        <dbReference type="PROSITE" id="PS51819"/>
    </source>
</evidence>
<keyword evidence="6 8" id="KW-0560">Oxidoreductase</keyword>
<feature type="domain" description="VOC" evidence="10">
    <location>
        <begin position="155"/>
        <end position="278"/>
    </location>
</feature>
<dbReference type="InterPro" id="IPR037523">
    <property type="entry name" value="VOC_core"/>
</dbReference>
<organism evidence="11 12">
    <name type="scientific">Amycolatopsis pithecellobii</name>
    <dbReference type="NCBI Taxonomy" id="664692"/>
    <lineage>
        <taxon>Bacteria</taxon>
        <taxon>Bacillati</taxon>
        <taxon>Actinomycetota</taxon>
        <taxon>Actinomycetes</taxon>
        <taxon>Pseudonocardiales</taxon>
        <taxon>Pseudonocardiaceae</taxon>
        <taxon>Amycolatopsis</taxon>
    </lineage>
</organism>
<evidence type="ECO:0000256" key="1">
    <source>
        <dbReference type="ARBA" id="ARBA00001954"/>
    </source>
</evidence>
<dbReference type="AlphaFoldDB" id="A0A6N7YI92"/>
<proteinExistence type="inferred from homology"/>
<evidence type="ECO:0000256" key="8">
    <source>
        <dbReference type="RuleBase" id="RU000683"/>
    </source>
</evidence>
<keyword evidence="5 8" id="KW-0223">Dioxygenase</keyword>
<keyword evidence="12" id="KW-1185">Reference proteome</keyword>
<dbReference type="GO" id="GO:0051213">
    <property type="term" value="F:dioxygenase activity"/>
    <property type="evidence" value="ECO:0007669"/>
    <property type="project" value="UniProtKB-KW"/>
</dbReference>
<dbReference type="OrthoDB" id="317332at2"/>
<dbReference type="PANTHER" id="PTHR36113">
    <property type="entry name" value="LYASE, PUTATIVE-RELATED-RELATED"/>
    <property type="match status" value="1"/>
</dbReference>
<feature type="region of interest" description="Disordered" evidence="9">
    <location>
        <begin position="319"/>
        <end position="340"/>
    </location>
</feature>
<evidence type="ECO:0000256" key="7">
    <source>
        <dbReference type="ARBA" id="ARBA00023004"/>
    </source>
</evidence>
<dbReference type="Pfam" id="PF00903">
    <property type="entry name" value="Glyoxalase"/>
    <property type="match status" value="2"/>
</dbReference>
<evidence type="ECO:0000313" key="11">
    <source>
        <dbReference type="EMBL" id="MTD52625.1"/>
    </source>
</evidence>
<dbReference type="InterPro" id="IPR000486">
    <property type="entry name" value="Xdiol_ring_cleave_dOase_1/2"/>
</dbReference>
<evidence type="ECO:0000256" key="5">
    <source>
        <dbReference type="ARBA" id="ARBA00022964"/>
    </source>
</evidence>
<dbReference type="SUPFAM" id="SSF54593">
    <property type="entry name" value="Glyoxalase/Bleomycin resistance protein/Dihydroxybiphenyl dioxygenase"/>
    <property type="match status" value="1"/>
</dbReference>
<dbReference type="Proteomes" id="UP000440096">
    <property type="component" value="Unassembled WGS sequence"/>
</dbReference>
<evidence type="ECO:0000256" key="2">
    <source>
        <dbReference type="ARBA" id="ARBA00008784"/>
    </source>
</evidence>
<protein>
    <submittedName>
        <fullName evidence="11">Catechol 1,2-dioxygenase</fullName>
    </submittedName>
</protein>
<dbReference type="Gene3D" id="3.10.180.10">
    <property type="entry name" value="2,3-Dihydroxybiphenyl 1,2-Dioxygenase, domain 1"/>
    <property type="match status" value="2"/>
</dbReference>
<dbReference type="InterPro" id="IPR004360">
    <property type="entry name" value="Glyas_Fos-R_dOase_dom"/>
</dbReference>
<reference evidence="11 12" key="1">
    <citation type="submission" date="2019-11" db="EMBL/GenBank/DDBJ databases">
        <title>Draft genome of Amycolatopsis RM579.</title>
        <authorList>
            <person name="Duangmal K."/>
            <person name="Mingma R."/>
        </authorList>
    </citation>
    <scope>NUCLEOTIDE SEQUENCE [LARGE SCALE GENOMIC DNA]</scope>
    <source>
        <strain evidence="11 12">RM579</strain>
    </source>
</reference>
<dbReference type="GO" id="GO:0008198">
    <property type="term" value="F:ferrous iron binding"/>
    <property type="evidence" value="ECO:0007669"/>
    <property type="project" value="InterPro"/>
</dbReference>
<feature type="domain" description="VOC" evidence="10">
    <location>
        <begin position="13"/>
        <end position="125"/>
    </location>
</feature>
<dbReference type="RefSeq" id="WP_154754870.1">
    <property type="nucleotide sequence ID" value="NZ_WMBA01000001.1"/>
</dbReference>